<proteinExistence type="predicted"/>
<evidence type="ECO:0000313" key="6">
    <source>
        <dbReference type="EMBL" id="MCE8047029.1"/>
    </source>
</evidence>
<dbReference type="Pfam" id="PF08774">
    <property type="entry name" value="VRR_NUC"/>
    <property type="match status" value="1"/>
</dbReference>
<dbReference type="Gene3D" id="3.40.1350.10">
    <property type="match status" value="1"/>
</dbReference>
<comment type="cofactor">
    <cofactor evidence="1">
        <name>Mg(2+)</name>
        <dbReference type="ChEBI" id="CHEBI:18420"/>
    </cofactor>
</comment>
<keyword evidence="7" id="KW-1185">Reference proteome</keyword>
<keyword evidence="3" id="KW-0378">Hydrolase</keyword>
<feature type="compositionally biased region" description="Basic and acidic residues" evidence="4">
    <location>
        <begin position="19"/>
        <end position="29"/>
    </location>
</feature>
<evidence type="ECO:0000313" key="7">
    <source>
        <dbReference type="Proteomes" id="UP001320154"/>
    </source>
</evidence>
<accession>A0ABS9B4A8</accession>
<evidence type="ECO:0000256" key="3">
    <source>
        <dbReference type="ARBA" id="ARBA00022801"/>
    </source>
</evidence>
<dbReference type="InterPro" id="IPR011856">
    <property type="entry name" value="tRNA_endonuc-like_dom_sf"/>
</dbReference>
<dbReference type="Proteomes" id="UP001320154">
    <property type="component" value="Unassembled WGS sequence"/>
</dbReference>
<dbReference type="EMBL" id="JABFTQ010000005">
    <property type="protein sequence ID" value="MCE8047029.1"/>
    <property type="molecule type" value="Genomic_DNA"/>
</dbReference>
<feature type="region of interest" description="Disordered" evidence="4">
    <location>
        <begin position="1"/>
        <end position="29"/>
    </location>
</feature>
<feature type="region of interest" description="Disordered" evidence="4">
    <location>
        <begin position="168"/>
        <end position="190"/>
    </location>
</feature>
<keyword evidence="2" id="KW-0540">Nuclease</keyword>
<reference evidence="6 7" key="1">
    <citation type="journal article" date="2021" name="Front. Microbiol.">
        <title>Aerobic Denitrification and Heterotrophic Sulfur Oxidation in the Genus Halomonas Revealed by Six Novel Species Characterizations and Genome-Based Analysis.</title>
        <authorList>
            <person name="Wang L."/>
            <person name="Shao Z."/>
        </authorList>
    </citation>
    <scope>NUCLEOTIDE SEQUENCE [LARGE SCALE GENOMIC DNA]</scope>
    <source>
        <strain evidence="6 7">MCCC 1A05748</strain>
    </source>
</reference>
<name>A0ABS9B4A8_9GAMM</name>
<sequence length="190" mass="20867">MSWRVQATAGKPRRKRSLKKDGTPRAKPVDWEGQEQAVVIRWLLGEKMRGSAVGKLYDVTYHVPNGGQRHKATAAALKRQGVKAGVSDLVVMDARGGWFGLYLEFKATPPRHAALAESQREWLELAEGRGYCARLARGVEEAKAVLTWYAAKAPTWTDMKQLHGIGSAGTEWRKGESDDGDGCTGTDTTD</sequence>
<dbReference type="InterPro" id="IPR014883">
    <property type="entry name" value="VRR_NUC"/>
</dbReference>
<comment type="caution">
    <text evidence="6">The sequence shown here is derived from an EMBL/GenBank/DDBJ whole genome shotgun (WGS) entry which is preliminary data.</text>
</comment>
<evidence type="ECO:0000256" key="4">
    <source>
        <dbReference type="SAM" id="MobiDB-lite"/>
    </source>
</evidence>
<evidence type="ECO:0000259" key="5">
    <source>
        <dbReference type="SMART" id="SM00990"/>
    </source>
</evidence>
<evidence type="ECO:0000256" key="2">
    <source>
        <dbReference type="ARBA" id="ARBA00022722"/>
    </source>
</evidence>
<protein>
    <submittedName>
        <fullName evidence="6">VRR-NUC domain-containing protein</fullName>
    </submittedName>
</protein>
<dbReference type="RefSeq" id="WP_234250527.1">
    <property type="nucleotide sequence ID" value="NZ_JABFTQ010000005.1"/>
</dbReference>
<gene>
    <name evidence="6" type="ORF">HOP60_09840</name>
</gene>
<organism evidence="6 7">
    <name type="scientific">Billgrantia desiderata</name>
    <dbReference type="NCBI Taxonomy" id="52021"/>
    <lineage>
        <taxon>Bacteria</taxon>
        <taxon>Pseudomonadati</taxon>
        <taxon>Pseudomonadota</taxon>
        <taxon>Gammaproteobacteria</taxon>
        <taxon>Oceanospirillales</taxon>
        <taxon>Halomonadaceae</taxon>
        <taxon>Billgrantia</taxon>
    </lineage>
</organism>
<dbReference type="SMART" id="SM00990">
    <property type="entry name" value="VRR_NUC"/>
    <property type="match status" value="1"/>
</dbReference>
<evidence type="ECO:0000256" key="1">
    <source>
        <dbReference type="ARBA" id="ARBA00001946"/>
    </source>
</evidence>
<feature type="domain" description="VRR-NUC" evidence="5">
    <location>
        <begin position="30"/>
        <end position="140"/>
    </location>
</feature>